<feature type="transmembrane region" description="Helical" evidence="1">
    <location>
        <begin position="45"/>
        <end position="69"/>
    </location>
</feature>
<dbReference type="InterPro" id="IPR002823">
    <property type="entry name" value="DUF112_TM"/>
</dbReference>
<feature type="transmembrane region" description="Helical" evidence="1">
    <location>
        <begin position="386"/>
        <end position="404"/>
    </location>
</feature>
<organism evidence="3 4">
    <name type="scientific">Candidatus Muproteobacteria bacterium RBG_16_60_9</name>
    <dbReference type="NCBI Taxonomy" id="1817755"/>
    <lineage>
        <taxon>Bacteria</taxon>
        <taxon>Pseudomonadati</taxon>
        <taxon>Pseudomonadota</taxon>
        <taxon>Candidatus Muproteobacteria</taxon>
    </lineage>
</organism>
<comment type="caution">
    <text evidence="3">The sequence shown here is derived from an EMBL/GenBank/DDBJ whole genome shotgun (WGS) entry which is preliminary data.</text>
</comment>
<gene>
    <name evidence="3" type="ORF">A2W18_02535</name>
</gene>
<keyword evidence="1" id="KW-0472">Membrane</keyword>
<protein>
    <recommendedName>
        <fullName evidence="2">DUF112 domain-containing protein</fullName>
    </recommendedName>
</protein>
<feature type="transmembrane region" description="Helical" evidence="1">
    <location>
        <begin position="353"/>
        <end position="380"/>
    </location>
</feature>
<dbReference type="Pfam" id="PF01970">
    <property type="entry name" value="TctA"/>
    <property type="match status" value="1"/>
</dbReference>
<name>A0A1F6VBA8_9PROT</name>
<accession>A0A1F6VBA8</accession>
<feature type="transmembrane region" description="Helical" evidence="1">
    <location>
        <begin position="323"/>
        <end position="341"/>
    </location>
</feature>
<dbReference type="EMBL" id="MFSP01000076">
    <property type="protein sequence ID" value="OGI66836.1"/>
    <property type="molecule type" value="Genomic_DNA"/>
</dbReference>
<dbReference type="Proteomes" id="UP000179076">
    <property type="component" value="Unassembled WGS sequence"/>
</dbReference>
<feature type="transmembrane region" description="Helical" evidence="1">
    <location>
        <begin position="203"/>
        <end position="220"/>
    </location>
</feature>
<evidence type="ECO:0000313" key="4">
    <source>
        <dbReference type="Proteomes" id="UP000179076"/>
    </source>
</evidence>
<keyword evidence="1" id="KW-1133">Transmembrane helix</keyword>
<reference evidence="3 4" key="1">
    <citation type="journal article" date="2016" name="Nat. Commun.">
        <title>Thousands of microbial genomes shed light on interconnected biogeochemical processes in an aquifer system.</title>
        <authorList>
            <person name="Anantharaman K."/>
            <person name="Brown C.T."/>
            <person name="Hug L.A."/>
            <person name="Sharon I."/>
            <person name="Castelle C.J."/>
            <person name="Probst A.J."/>
            <person name="Thomas B.C."/>
            <person name="Singh A."/>
            <person name="Wilkins M.J."/>
            <person name="Karaoz U."/>
            <person name="Brodie E.L."/>
            <person name="Williams K.H."/>
            <person name="Hubbard S.S."/>
            <person name="Banfield J.F."/>
        </authorList>
    </citation>
    <scope>NUCLEOTIDE SEQUENCE [LARGE SCALE GENOMIC DNA]</scope>
</reference>
<dbReference type="PANTHER" id="PTHR35342">
    <property type="entry name" value="TRICARBOXYLIC TRANSPORT PROTEIN"/>
    <property type="match status" value="1"/>
</dbReference>
<evidence type="ECO:0000256" key="1">
    <source>
        <dbReference type="SAM" id="Phobius"/>
    </source>
</evidence>
<feature type="transmembrane region" description="Helical" evidence="1">
    <location>
        <begin position="144"/>
        <end position="161"/>
    </location>
</feature>
<feature type="transmembrane region" description="Helical" evidence="1">
    <location>
        <begin position="471"/>
        <end position="490"/>
    </location>
</feature>
<feature type="domain" description="DUF112" evidence="2">
    <location>
        <begin position="20"/>
        <end position="438"/>
    </location>
</feature>
<keyword evidence="1" id="KW-0812">Transmembrane</keyword>
<dbReference type="AlphaFoldDB" id="A0A1F6VBA8"/>
<feature type="transmembrane region" description="Helical" evidence="1">
    <location>
        <begin position="166"/>
        <end position="183"/>
    </location>
</feature>
<feature type="transmembrane region" description="Helical" evidence="1">
    <location>
        <begin position="108"/>
        <end position="132"/>
    </location>
</feature>
<sequence>MELIEHLGQGFATALTLTNLFYCFIGVFLGTLIGVLPGLGPTATIAMLLPITFTLPPVSALIMLAGIYYGSQYGGSTTAILINVPGEAASVVTTLDGYQMARRGRAGVALATAAIASFFAGTVSTLLLAVFAPPLADFALKFGPADYFSLMVLGLVASVVLARGSLLHAIGMVVLGLLLGLVGTDVNSGMSRYSFDIPQLADGIGFVVVAMGMFGLGEIIRNLEHEKTRTIVATKISSLMPTKEDWKRMVAPILRGTALGSAVGILPGSGSIMGSFAAYSLEKKISKHSKEFGHGAIEGVAGPEAANNAGAQTSFIPMLTLGIPSNPVMALMVGAMIIQGIQPGPLVMTEQPALFWGIIASMWIGNLFLIILNLPLIGIWVRIVMVPYHLLFPAILVFCAIGVYSLNNTEFDVYFMALFGLLGYIFIKLDCEPAPMILGYILGPLMEEYLRRALLLSRGDPMTFIERPISATMLVIAALAFAAVLLPAIGKKREEVFQKE</sequence>
<dbReference type="PANTHER" id="PTHR35342:SF5">
    <property type="entry name" value="TRICARBOXYLIC TRANSPORT PROTEIN"/>
    <property type="match status" value="1"/>
</dbReference>
<evidence type="ECO:0000259" key="2">
    <source>
        <dbReference type="Pfam" id="PF01970"/>
    </source>
</evidence>
<feature type="transmembrane region" description="Helical" evidence="1">
    <location>
        <begin position="20"/>
        <end position="39"/>
    </location>
</feature>
<evidence type="ECO:0000313" key="3">
    <source>
        <dbReference type="EMBL" id="OGI66836.1"/>
    </source>
</evidence>
<proteinExistence type="predicted"/>